<feature type="compositionally biased region" description="Basic and acidic residues" evidence="1">
    <location>
        <begin position="191"/>
        <end position="200"/>
    </location>
</feature>
<dbReference type="RefSeq" id="WP_148734511.1">
    <property type="nucleotide sequence ID" value="NZ_VSSB01000002.1"/>
</dbReference>
<keyword evidence="4" id="KW-1185">Reference proteome</keyword>
<feature type="transmembrane region" description="Helical" evidence="2">
    <location>
        <begin position="77"/>
        <end position="97"/>
    </location>
</feature>
<organism evidence="3 4">
    <name type="scientific">Agromyces mariniharenae</name>
    <dbReference type="NCBI Taxonomy" id="2604423"/>
    <lineage>
        <taxon>Bacteria</taxon>
        <taxon>Bacillati</taxon>
        <taxon>Actinomycetota</taxon>
        <taxon>Actinomycetes</taxon>
        <taxon>Micrococcales</taxon>
        <taxon>Microbacteriaceae</taxon>
        <taxon>Agromyces</taxon>
    </lineage>
</organism>
<reference evidence="3 4" key="1">
    <citation type="submission" date="2019-08" db="EMBL/GenBank/DDBJ databases">
        <authorList>
            <person name="Hu J."/>
        </authorList>
    </citation>
    <scope>NUCLEOTIDE SEQUENCE [LARGE SCALE GENOMIC DNA]</scope>
    <source>
        <strain evidence="3 4">NEAU-184</strain>
    </source>
</reference>
<feature type="transmembrane region" description="Helical" evidence="2">
    <location>
        <begin position="48"/>
        <end position="65"/>
    </location>
</feature>
<dbReference type="AlphaFoldDB" id="A0A5S4V1L8"/>
<keyword evidence="2" id="KW-0472">Membrane</keyword>
<feature type="compositionally biased region" description="Low complexity" evidence="1">
    <location>
        <begin position="172"/>
        <end position="186"/>
    </location>
</feature>
<evidence type="ECO:0000256" key="1">
    <source>
        <dbReference type="SAM" id="MobiDB-lite"/>
    </source>
</evidence>
<feature type="region of interest" description="Disordered" evidence="1">
    <location>
        <begin position="144"/>
        <end position="231"/>
    </location>
</feature>
<protein>
    <recommendedName>
        <fullName evidence="5">DUF2637 domain-containing protein</fullName>
    </recommendedName>
</protein>
<evidence type="ECO:0008006" key="5">
    <source>
        <dbReference type="Google" id="ProtNLM"/>
    </source>
</evidence>
<keyword evidence="2" id="KW-1133">Transmembrane helix</keyword>
<gene>
    <name evidence="3" type="ORF">FYC51_14480</name>
</gene>
<feature type="compositionally biased region" description="Basic and acidic residues" evidence="1">
    <location>
        <begin position="152"/>
        <end position="171"/>
    </location>
</feature>
<dbReference type="EMBL" id="VSSB01000002">
    <property type="protein sequence ID" value="TYL50410.1"/>
    <property type="molecule type" value="Genomic_DNA"/>
</dbReference>
<feature type="transmembrane region" description="Helical" evidence="2">
    <location>
        <begin position="109"/>
        <end position="131"/>
    </location>
</feature>
<evidence type="ECO:0000313" key="3">
    <source>
        <dbReference type="EMBL" id="TYL50410.1"/>
    </source>
</evidence>
<name>A0A5S4V1L8_9MICO</name>
<feature type="transmembrane region" description="Helical" evidence="2">
    <location>
        <begin position="12"/>
        <end position="36"/>
    </location>
</feature>
<comment type="caution">
    <text evidence="3">The sequence shown here is derived from an EMBL/GenBank/DDBJ whole genome shotgun (WGS) entry which is preliminary data.</text>
</comment>
<keyword evidence="2" id="KW-0812">Transmembrane</keyword>
<accession>A0A5S4V1L8</accession>
<proteinExistence type="predicted"/>
<dbReference type="Proteomes" id="UP000325243">
    <property type="component" value="Unassembled WGS sequence"/>
</dbReference>
<sequence>MSAKNVRRTWGGVLSLVLPLVVVGASAMAISYATLIDVARVNGMPLPELFPILIDVGTVACMVAAAQFRTLGINGRWLAHVTFFALSGISVFANATHALGAADLTATTLGVAIMLAATPPAALVAITHLVMKLVPDMKERERIAAASATSDPARHDATVKSSRRDTSRRDTASTSVTTATGQASQSVDVATTEKGDDDSVAHAASRETATTRQAGPGTPAPVSHASTGSWSVDARIRESLERGATPSGREVADWLGGKSTRTGQRYLAAYLERENAA</sequence>
<evidence type="ECO:0000313" key="4">
    <source>
        <dbReference type="Proteomes" id="UP000325243"/>
    </source>
</evidence>
<evidence type="ECO:0000256" key="2">
    <source>
        <dbReference type="SAM" id="Phobius"/>
    </source>
</evidence>